<reference evidence="2 3" key="1">
    <citation type="submission" date="2024-05" db="EMBL/GenBank/DDBJ databases">
        <authorList>
            <person name="Duchaud E."/>
        </authorList>
    </citation>
    <scope>NUCLEOTIDE SEQUENCE [LARGE SCALE GENOMIC DNA]</scope>
    <source>
        <strain evidence="2">Ena-SAMPLE-TAB-13-05-2024-13:56:06:370-140308</strain>
    </source>
</reference>
<evidence type="ECO:0000313" key="2">
    <source>
        <dbReference type="EMBL" id="CAL2101438.1"/>
    </source>
</evidence>
<keyword evidence="1" id="KW-0812">Transmembrane</keyword>
<organism evidence="2 3">
    <name type="scientific">Tenacibaculum polynesiense</name>
    <dbReference type="NCBI Taxonomy" id="3137857"/>
    <lineage>
        <taxon>Bacteria</taxon>
        <taxon>Pseudomonadati</taxon>
        <taxon>Bacteroidota</taxon>
        <taxon>Flavobacteriia</taxon>
        <taxon>Flavobacteriales</taxon>
        <taxon>Flavobacteriaceae</taxon>
        <taxon>Tenacibaculum</taxon>
    </lineage>
</organism>
<name>A0ABM9P7W9_9FLAO</name>
<dbReference type="Proteomes" id="UP001497527">
    <property type="component" value="Unassembled WGS sequence"/>
</dbReference>
<gene>
    <name evidence="2" type="ORF">T190423A01A_10001</name>
</gene>
<evidence type="ECO:0000256" key="1">
    <source>
        <dbReference type="SAM" id="Phobius"/>
    </source>
</evidence>
<keyword evidence="3" id="KW-1185">Reference proteome</keyword>
<evidence type="ECO:0000313" key="3">
    <source>
        <dbReference type="Proteomes" id="UP001497527"/>
    </source>
</evidence>
<evidence type="ECO:0008006" key="4">
    <source>
        <dbReference type="Google" id="ProtNLM"/>
    </source>
</evidence>
<keyword evidence="1" id="KW-1133">Transmembrane helix</keyword>
<feature type="transmembrane region" description="Helical" evidence="1">
    <location>
        <begin position="37"/>
        <end position="59"/>
    </location>
</feature>
<proteinExistence type="predicted"/>
<sequence>MARHNPNTQYGRRKNREEAFNRYRNLKGKEKEEYDKIYNTIYIIFFVLVVIIGFVVISMGGELK</sequence>
<dbReference type="EMBL" id="CAXJIO010000010">
    <property type="protein sequence ID" value="CAL2101438.1"/>
    <property type="molecule type" value="Genomic_DNA"/>
</dbReference>
<comment type="caution">
    <text evidence="2">The sequence shown here is derived from an EMBL/GenBank/DDBJ whole genome shotgun (WGS) entry which is preliminary data.</text>
</comment>
<protein>
    <recommendedName>
        <fullName evidence="4">Riboflavin synthase subunit beta</fullName>
    </recommendedName>
</protein>
<accession>A0ABM9P7W9</accession>
<keyword evidence="1" id="KW-0472">Membrane</keyword>
<dbReference type="RefSeq" id="WP_348715389.1">
    <property type="nucleotide sequence ID" value="NZ_CAXJIO010000010.1"/>
</dbReference>